<accession>A0A285URM6</accession>
<reference evidence="3" key="1">
    <citation type="submission" date="2017-08" db="EMBL/GenBank/DDBJ databases">
        <authorList>
            <person name="Varghese N."/>
            <person name="Submissions S."/>
        </authorList>
    </citation>
    <scope>NUCLEOTIDE SEQUENCE [LARGE SCALE GENOMIC DNA]</scope>
    <source>
        <strain evidence="3">DSM 23173</strain>
    </source>
</reference>
<evidence type="ECO:0000313" key="3">
    <source>
        <dbReference type="Proteomes" id="UP000219412"/>
    </source>
</evidence>
<sequence length="182" mass="21674">MLGDEIMQANEFKYKIKALRILENEHHYIRHLMNEWFQFVLKFENGDVYSRLEGMMAIKEIREKLKAFRGPLKKHQEKEEKYFFPMLGVYIGYEQGPILSIEEEHAEIDAYIDHFLHHSEQVSTEMDVGTMHDMVKDTMEAYEVLMVHMVKEEAVLFDMAEKMLKKIDEEVLLEQVNTLIVD</sequence>
<dbReference type="Gene3D" id="1.20.120.520">
    <property type="entry name" value="nmb1532 protein domain like"/>
    <property type="match status" value="1"/>
</dbReference>
<feature type="domain" description="Hemerythrin-like" evidence="1">
    <location>
        <begin position="19"/>
        <end position="160"/>
    </location>
</feature>
<evidence type="ECO:0000313" key="2">
    <source>
        <dbReference type="EMBL" id="SOC44479.1"/>
    </source>
</evidence>
<dbReference type="Proteomes" id="UP000219412">
    <property type="component" value="Unassembled WGS sequence"/>
</dbReference>
<dbReference type="Pfam" id="PF01814">
    <property type="entry name" value="Hemerythrin"/>
    <property type="match status" value="1"/>
</dbReference>
<dbReference type="EMBL" id="OBQF01000006">
    <property type="protein sequence ID" value="SOC44479.1"/>
    <property type="molecule type" value="Genomic_DNA"/>
</dbReference>
<keyword evidence="3" id="KW-1185">Reference proteome</keyword>
<proteinExistence type="predicted"/>
<dbReference type="InterPro" id="IPR012312">
    <property type="entry name" value="Hemerythrin-like"/>
</dbReference>
<protein>
    <submittedName>
        <fullName evidence="2">Hemerythrin HHE cation binding domain-containing protein</fullName>
    </submittedName>
</protein>
<evidence type="ECO:0000259" key="1">
    <source>
        <dbReference type="Pfam" id="PF01814"/>
    </source>
</evidence>
<gene>
    <name evidence="2" type="ORF">SAMN05878391_2361</name>
</gene>
<dbReference type="AlphaFoldDB" id="A0A285URM6"/>
<organism evidence="2 3">
    <name type="scientific">Salinicoccus kekensis</name>
    <dbReference type="NCBI Taxonomy" id="714307"/>
    <lineage>
        <taxon>Bacteria</taxon>
        <taxon>Bacillati</taxon>
        <taxon>Bacillota</taxon>
        <taxon>Bacilli</taxon>
        <taxon>Bacillales</taxon>
        <taxon>Staphylococcaceae</taxon>
        <taxon>Salinicoccus</taxon>
    </lineage>
</organism>
<name>A0A285URM6_9STAP</name>